<keyword evidence="2" id="KW-1185">Reference proteome</keyword>
<dbReference type="EMBL" id="CP000852">
    <property type="protein sequence ID" value="ABW01480.1"/>
    <property type="molecule type" value="Genomic_DNA"/>
</dbReference>
<name>A8MCH4_CALMQ</name>
<gene>
    <name evidence="1" type="ordered locus">Cmaq_0640</name>
</gene>
<dbReference type="KEGG" id="cma:Cmaq_0640"/>
<dbReference type="STRING" id="397948.Cmaq_0640"/>
<protein>
    <submittedName>
        <fullName evidence="1">Uncharacterized protein</fullName>
    </submittedName>
</protein>
<dbReference type="HOGENOM" id="CLU_2490259_0_0_2"/>
<dbReference type="eggNOG" id="arCOG05562">
    <property type="taxonomic scope" value="Archaea"/>
</dbReference>
<evidence type="ECO:0000313" key="1">
    <source>
        <dbReference type="EMBL" id="ABW01480.1"/>
    </source>
</evidence>
<proteinExistence type="predicted"/>
<dbReference type="Proteomes" id="UP000001137">
    <property type="component" value="Chromosome"/>
</dbReference>
<organism evidence="1 2">
    <name type="scientific">Caldivirga maquilingensis (strain ATCC 700844 / DSM 13496 / JCM 10307 / IC-167)</name>
    <dbReference type="NCBI Taxonomy" id="397948"/>
    <lineage>
        <taxon>Archaea</taxon>
        <taxon>Thermoproteota</taxon>
        <taxon>Thermoprotei</taxon>
        <taxon>Thermoproteales</taxon>
        <taxon>Thermoproteaceae</taxon>
        <taxon>Caldivirga</taxon>
    </lineage>
</organism>
<dbReference type="RefSeq" id="WP_012185700.1">
    <property type="nucleotide sequence ID" value="NC_009954.1"/>
</dbReference>
<sequence length="86" mass="9557">MIDQGSVKDVVKGFFKSRGIINIRYIKVNANEREGVVHVGIYIEKPISLTILIDLTTELSSKFKLSNWLIYAPHGGLIRLTGSVGK</sequence>
<dbReference type="AlphaFoldDB" id="A8MCH4"/>
<evidence type="ECO:0000313" key="2">
    <source>
        <dbReference type="Proteomes" id="UP000001137"/>
    </source>
</evidence>
<dbReference type="GeneID" id="5708921"/>
<reference evidence="1 2" key="1">
    <citation type="submission" date="2007-10" db="EMBL/GenBank/DDBJ databases">
        <title>Complete sequence of Caldivirga maquilingensis IC-167.</title>
        <authorList>
            <consortium name="US DOE Joint Genome Institute"/>
            <person name="Copeland A."/>
            <person name="Lucas S."/>
            <person name="Lapidus A."/>
            <person name="Barry K."/>
            <person name="Glavina del Rio T."/>
            <person name="Dalin E."/>
            <person name="Tice H."/>
            <person name="Pitluck S."/>
            <person name="Saunders E."/>
            <person name="Brettin T."/>
            <person name="Bruce D."/>
            <person name="Detter J.C."/>
            <person name="Han C."/>
            <person name="Schmutz J."/>
            <person name="Larimer F."/>
            <person name="Land M."/>
            <person name="Hauser L."/>
            <person name="Kyrpides N."/>
            <person name="Ivanova N."/>
            <person name="Biddle J.F."/>
            <person name="Zhang Z."/>
            <person name="Fitz-Gibbon S.T."/>
            <person name="Lowe T.M."/>
            <person name="Saltikov C."/>
            <person name="House C.H."/>
            <person name="Richardson P."/>
        </authorList>
    </citation>
    <scope>NUCLEOTIDE SEQUENCE [LARGE SCALE GENOMIC DNA]</scope>
    <source>
        <strain evidence="2">ATCC 700844 / DSM 13496 / JCM 10307 / IC-167</strain>
    </source>
</reference>
<accession>A8MCH4</accession>
<dbReference type="OrthoDB" id="27438at2157"/>